<comment type="function">
    <text evidence="8">Gustatory receptor which mediates acceptance or avoidance behavior, depending on its substrates.</text>
</comment>
<dbReference type="PANTHER" id="PTHR21143">
    <property type="entry name" value="INVERTEBRATE GUSTATORY RECEPTOR"/>
    <property type="match status" value="1"/>
</dbReference>
<keyword evidence="5 8" id="KW-0472">Membrane</keyword>
<keyword evidence="10" id="KW-1185">Reference proteome</keyword>
<keyword evidence="6 8" id="KW-0675">Receptor</keyword>
<feature type="transmembrane region" description="Helical" evidence="8">
    <location>
        <begin position="46"/>
        <end position="66"/>
    </location>
</feature>
<dbReference type="Pfam" id="PF08395">
    <property type="entry name" value="7tm_7"/>
    <property type="match status" value="1"/>
</dbReference>
<dbReference type="GO" id="GO:0030425">
    <property type="term" value="C:dendrite"/>
    <property type="evidence" value="ECO:0007669"/>
    <property type="project" value="TreeGrafter"/>
</dbReference>
<keyword evidence="3 8" id="KW-0812">Transmembrane</keyword>
<dbReference type="PANTHER" id="PTHR21143:SF133">
    <property type="entry name" value="GUSTATORY AND PHEROMONE RECEPTOR 32A-RELATED"/>
    <property type="match status" value="1"/>
</dbReference>
<keyword evidence="2 8" id="KW-1003">Cell membrane</keyword>
<dbReference type="Proteomes" id="UP001430953">
    <property type="component" value="Unassembled WGS sequence"/>
</dbReference>
<proteinExistence type="inferred from homology"/>
<evidence type="ECO:0000256" key="4">
    <source>
        <dbReference type="ARBA" id="ARBA00022989"/>
    </source>
</evidence>
<dbReference type="GO" id="GO:0008049">
    <property type="term" value="P:male courtship behavior"/>
    <property type="evidence" value="ECO:0007669"/>
    <property type="project" value="TreeGrafter"/>
</dbReference>
<feature type="transmembrane region" description="Helical" evidence="8">
    <location>
        <begin position="86"/>
        <end position="105"/>
    </location>
</feature>
<accession>A0AAW2G6W5</accession>
<evidence type="ECO:0000256" key="8">
    <source>
        <dbReference type="RuleBase" id="RU363108"/>
    </source>
</evidence>
<protein>
    <recommendedName>
        <fullName evidence="8">Gustatory receptor</fullName>
    </recommendedName>
</protein>
<feature type="transmembrane region" description="Helical" evidence="8">
    <location>
        <begin position="126"/>
        <end position="147"/>
    </location>
</feature>
<dbReference type="GO" id="GO:0050909">
    <property type="term" value="P:sensory perception of taste"/>
    <property type="evidence" value="ECO:0007669"/>
    <property type="project" value="InterPro"/>
</dbReference>
<evidence type="ECO:0000256" key="3">
    <source>
        <dbReference type="ARBA" id="ARBA00022692"/>
    </source>
</evidence>
<dbReference type="GO" id="GO:0030424">
    <property type="term" value="C:axon"/>
    <property type="evidence" value="ECO:0007669"/>
    <property type="project" value="TreeGrafter"/>
</dbReference>
<dbReference type="GO" id="GO:0007165">
    <property type="term" value="P:signal transduction"/>
    <property type="evidence" value="ECO:0007669"/>
    <property type="project" value="UniProtKB-KW"/>
</dbReference>
<gene>
    <name evidence="9" type="ORF">PUN28_007180</name>
</gene>
<keyword evidence="4 8" id="KW-1133">Transmembrane helix</keyword>
<dbReference type="InterPro" id="IPR013604">
    <property type="entry name" value="7TM_chemorcpt"/>
</dbReference>
<comment type="subcellular location">
    <subcellularLocation>
        <location evidence="1 8">Cell membrane</location>
        <topology evidence="1 8">Multi-pass membrane protein</topology>
    </subcellularLocation>
</comment>
<dbReference type="GO" id="GO:0007635">
    <property type="term" value="P:chemosensory behavior"/>
    <property type="evidence" value="ECO:0007669"/>
    <property type="project" value="TreeGrafter"/>
</dbReference>
<comment type="caution">
    <text evidence="9">The sequence shown here is derived from an EMBL/GenBank/DDBJ whole genome shotgun (WGS) entry which is preliminary data.</text>
</comment>
<evidence type="ECO:0000313" key="10">
    <source>
        <dbReference type="Proteomes" id="UP001430953"/>
    </source>
</evidence>
<keyword evidence="7 8" id="KW-0807">Transducer</keyword>
<reference evidence="9 10" key="1">
    <citation type="submission" date="2023-03" db="EMBL/GenBank/DDBJ databases">
        <title>High recombination rates correlate with genetic variation in Cardiocondyla obscurior ants.</title>
        <authorList>
            <person name="Errbii M."/>
        </authorList>
    </citation>
    <scope>NUCLEOTIDE SEQUENCE [LARGE SCALE GENOMIC DNA]</scope>
    <source>
        <strain evidence="9">Alpha-2009</strain>
        <tissue evidence="9">Whole body</tissue>
    </source>
</reference>
<name>A0AAW2G6W5_9HYME</name>
<evidence type="ECO:0000256" key="2">
    <source>
        <dbReference type="ARBA" id="ARBA00022475"/>
    </source>
</evidence>
<feature type="transmembrane region" description="Helical" evidence="8">
    <location>
        <begin position="16"/>
        <end position="34"/>
    </location>
</feature>
<evidence type="ECO:0000256" key="1">
    <source>
        <dbReference type="ARBA" id="ARBA00004651"/>
    </source>
</evidence>
<comment type="similarity">
    <text evidence="8">Belongs to the insect chemoreceptor superfamily. Gustatory receptor (GR) family.</text>
</comment>
<dbReference type="GO" id="GO:0043025">
    <property type="term" value="C:neuronal cell body"/>
    <property type="evidence" value="ECO:0007669"/>
    <property type="project" value="TreeGrafter"/>
</dbReference>
<evidence type="ECO:0000256" key="6">
    <source>
        <dbReference type="ARBA" id="ARBA00023170"/>
    </source>
</evidence>
<evidence type="ECO:0000256" key="5">
    <source>
        <dbReference type="ARBA" id="ARBA00023136"/>
    </source>
</evidence>
<dbReference type="AlphaFoldDB" id="A0AAW2G6W5"/>
<comment type="caution">
    <text evidence="8">Lacks conserved residue(s) required for the propagation of feature annotation.</text>
</comment>
<dbReference type="EMBL" id="JADYXP020000006">
    <property type="protein sequence ID" value="KAL0122257.1"/>
    <property type="molecule type" value="Genomic_DNA"/>
</dbReference>
<sequence>MWNKWQLFHATDFQSLMLPCFTFFRILGIFPYKINVSIFEPSRPRYVLLTVVMCCNIIYQIIRIYYVLSRNSYNSKICQKIRDSCYFLSETFILIVWIVMTKPYMRLLQTISEVSSKLSRKSYKKLSKLIHFKDIFGFYLMIGHGFLTLSRYCFPSENSTSCVLIFVIEYYTRFQTFQISMLYIDCVCILKACFERIDDKLTSLRELIINDDSHPLGMIYRQQRNLLVLNEIKVLQKEYTTVSDVVQMLNMIFSPQILAIFTEVFTEVTFNLYASIVRWNNGIYINLTEQIHNFVLTSYLLYHITRVMFIVWACETSKNQAIKISTTIYDVSNSTNNDQIRNELRLFSLQVLHRDNTFSAKGFTIDATFLRKMIGTITTYFLILIQFLIATHTCDKKVNITELSN</sequence>
<evidence type="ECO:0000313" key="9">
    <source>
        <dbReference type="EMBL" id="KAL0122257.1"/>
    </source>
</evidence>
<dbReference type="GO" id="GO:0005886">
    <property type="term" value="C:plasma membrane"/>
    <property type="evidence" value="ECO:0007669"/>
    <property type="project" value="UniProtKB-SubCell"/>
</dbReference>
<organism evidence="9 10">
    <name type="scientific">Cardiocondyla obscurior</name>
    <dbReference type="NCBI Taxonomy" id="286306"/>
    <lineage>
        <taxon>Eukaryota</taxon>
        <taxon>Metazoa</taxon>
        <taxon>Ecdysozoa</taxon>
        <taxon>Arthropoda</taxon>
        <taxon>Hexapoda</taxon>
        <taxon>Insecta</taxon>
        <taxon>Pterygota</taxon>
        <taxon>Neoptera</taxon>
        <taxon>Endopterygota</taxon>
        <taxon>Hymenoptera</taxon>
        <taxon>Apocrita</taxon>
        <taxon>Aculeata</taxon>
        <taxon>Formicoidea</taxon>
        <taxon>Formicidae</taxon>
        <taxon>Myrmicinae</taxon>
        <taxon>Cardiocondyla</taxon>
    </lineage>
</organism>
<evidence type="ECO:0000256" key="7">
    <source>
        <dbReference type="ARBA" id="ARBA00023224"/>
    </source>
</evidence>